<proteinExistence type="predicted"/>
<dbReference type="AlphaFoldDB" id="A0A382BZP3"/>
<dbReference type="InterPro" id="IPR014094">
    <property type="entry name" value="LpoB"/>
</dbReference>
<reference evidence="1" key="1">
    <citation type="submission" date="2018-05" db="EMBL/GenBank/DDBJ databases">
        <authorList>
            <person name="Lanie J.A."/>
            <person name="Ng W.-L."/>
            <person name="Kazmierczak K.M."/>
            <person name="Andrzejewski T.M."/>
            <person name="Davidsen T.M."/>
            <person name="Wayne K.J."/>
            <person name="Tettelin H."/>
            <person name="Glass J.I."/>
            <person name="Rusch D."/>
            <person name="Podicherti R."/>
            <person name="Tsui H.-C.T."/>
            <person name="Winkler M.E."/>
        </authorList>
    </citation>
    <scope>NUCLEOTIDE SEQUENCE</scope>
</reference>
<organism evidence="1">
    <name type="scientific">marine metagenome</name>
    <dbReference type="NCBI Taxonomy" id="408172"/>
    <lineage>
        <taxon>unclassified sequences</taxon>
        <taxon>metagenomes</taxon>
        <taxon>ecological metagenomes</taxon>
    </lineage>
</organism>
<protein>
    <recommendedName>
        <fullName evidence="2">Curli production assembly/transport component CsgG</fullName>
    </recommendedName>
</protein>
<feature type="non-terminal residue" evidence="1">
    <location>
        <position position="332"/>
    </location>
</feature>
<name>A0A382BZP3_9ZZZZ</name>
<dbReference type="EMBL" id="UINC01032133">
    <property type="protein sequence ID" value="SVB19285.1"/>
    <property type="molecule type" value="Genomic_DNA"/>
</dbReference>
<evidence type="ECO:0008006" key="2">
    <source>
        <dbReference type="Google" id="ProtNLM"/>
    </source>
</evidence>
<dbReference type="Pfam" id="PF13036">
    <property type="entry name" value="LpoB"/>
    <property type="match status" value="2"/>
</dbReference>
<accession>A0A382BZP3</accession>
<dbReference type="Gene3D" id="3.40.50.10610">
    <property type="entry name" value="ABC-type transport auxiliary lipoprotein component"/>
    <property type="match status" value="2"/>
</dbReference>
<sequence>MKAIRFTVLICLITANFHLFAQEETRPTVAILDFEGQGIGIQEVQTLTERMRTEIGNTNAVRLIERKAIESIMAEQGLAQSGCVSDECAAEVGQLLGVQFMINGLIGKLGDSYTIDVKMFSVETGATERSKNVTHEGDIEGLLVEMQILAWEIVGLSVPPALKLKRAGESEKPTVAVLDFEGRGISMMEAQTLTDRFMTAMANTDRVRLVDRATMGDVLSEQGFSSTECASDECAAEVGAMLGVQLMVNGSIGKIGNTYTIDAKMFSVATGAAESMKNLSYQGEVDGLITEMEILSWEILGLQVPKELQEKRRLGTQAYLQQQAGVAPKTQV</sequence>
<gene>
    <name evidence="1" type="ORF">METZ01_LOCUS172139</name>
</gene>
<evidence type="ECO:0000313" key="1">
    <source>
        <dbReference type="EMBL" id="SVB19285.1"/>
    </source>
</evidence>